<evidence type="ECO:0008006" key="4">
    <source>
        <dbReference type="Google" id="ProtNLM"/>
    </source>
</evidence>
<feature type="transmembrane region" description="Helical" evidence="1">
    <location>
        <begin position="22"/>
        <end position="46"/>
    </location>
</feature>
<comment type="caution">
    <text evidence="2">The sequence shown here is derived from an EMBL/GenBank/DDBJ whole genome shotgun (WGS) entry which is preliminary data.</text>
</comment>
<keyword evidence="1" id="KW-1133">Transmembrane helix</keyword>
<reference evidence="2 3" key="1">
    <citation type="submission" date="2014-03" db="EMBL/GenBank/DDBJ databases">
        <title>Genomics of Bifidobacteria.</title>
        <authorList>
            <person name="Ventura M."/>
            <person name="Milani C."/>
            <person name="Lugli G.A."/>
        </authorList>
    </citation>
    <scope>NUCLEOTIDE SEQUENCE [LARGE SCALE GENOMIC DNA]</scope>
    <source>
        <strain evidence="2 3">LMG 11591</strain>
    </source>
</reference>
<protein>
    <recommendedName>
        <fullName evidence="4">Chemotaxis protein</fullName>
    </recommendedName>
</protein>
<keyword evidence="1" id="KW-0472">Membrane</keyword>
<dbReference type="AlphaFoldDB" id="A0A087BEY9"/>
<organism evidence="2 3">
    <name type="scientific">Bifidobacterium magnum</name>
    <dbReference type="NCBI Taxonomy" id="1692"/>
    <lineage>
        <taxon>Bacteria</taxon>
        <taxon>Bacillati</taxon>
        <taxon>Actinomycetota</taxon>
        <taxon>Actinomycetes</taxon>
        <taxon>Bifidobacteriales</taxon>
        <taxon>Bifidobacteriaceae</taxon>
        <taxon>Bifidobacterium</taxon>
    </lineage>
</organism>
<evidence type="ECO:0000313" key="3">
    <source>
        <dbReference type="Proteomes" id="UP000029052"/>
    </source>
</evidence>
<dbReference type="EMBL" id="JGZB01000001">
    <property type="protein sequence ID" value="KFI69589.1"/>
    <property type="molecule type" value="Genomic_DNA"/>
</dbReference>
<accession>A0A087BEY9</accession>
<dbReference type="STRING" id="1692.BMAGN_1307"/>
<dbReference type="Proteomes" id="UP000029052">
    <property type="component" value="Unassembled WGS sequence"/>
</dbReference>
<keyword evidence="3" id="KW-1185">Reference proteome</keyword>
<sequence length="614" mass="66463">MQQAPEPPQRGHRRSTQKKHHVWPWIVLAVLVAIVAFLGILGAQLYSQARQVKAHEEQALSVLSDMNGISDISKVNEISAGLPQVQQETKEANRIAHGFAWNVYSKLPWIGSDITTVQGMTEVVDSLTNQAVPQFVTVVDTLQKADLQSGDGTLNLQPILSTEQSLVAANNALQEQVTAYNKLPGGNISLVSNTYDAGKTQLDSLAGTVNQLTNTFKMLPSLLGGNQTYAIMAVTPSETRSSGGLVGSVGELKVDNGKLSVGDFHSNGDYLKDTHNLSGTLTDDEAQIFKNTGPMRMSFDIRDLAALPDTAHVATAMQSIWDRTSWGSGTPLNGILVMDPVFLQELISITGNVQLSNGVTLTGENTAQYLLNTVYIDYPNDNPMMDSLFEEAATQSIDHMFANTDLTKLMKVGTVLGQMAQERHFSMYSFDANVEKNIEAAGFTPSSPNSIEHPTIGVYLNEQKGDKMGWYLDRKAVITPTSCKNNAQTYHVEYEMKNTMTEEEVSTLPIYITGTTPGEEGWIYAKTLIYAPKGGAISNITATGTGTAEQGIKQVTMDGAQPYLTTAKLLPGQTLTFSFDVTVSSDAVSQLAVDQTPLNQPGSNVTYNKGTSCK</sequence>
<dbReference type="Pfam" id="PF13196">
    <property type="entry name" value="DUF4012"/>
    <property type="match status" value="1"/>
</dbReference>
<proteinExistence type="predicted"/>
<evidence type="ECO:0000256" key="1">
    <source>
        <dbReference type="SAM" id="Phobius"/>
    </source>
</evidence>
<gene>
    <name evidence="2" type="ORF">BMAGN_1307</name>
</gene>
<name>A0A087BEY9_9BIFI</name>
<keyword evidence="1" id="KW-0812">Transmembrane</keyword>
<evidence type="ECO:0000313" key="2">
    <source>
        <dbReference type="EMBL" id="KFI69589.1"/>
    </source>
</evidence>
<dbReference type="eggNOG" id="COG2959">
    <property type="taxonomic scope" value="Bacteria"/>
</dbReference>
<dbReference type="InterPro" id="IPR025101">
    <property type="entry name" value="DUF4012"/>
</dbReference>